<dbReference type="EMBL" id="ML975362">
    <property type="protein sequence ID" value="KAF1831491.1"/>
    <property type="molecule type" value="Genomic_DNA"/>
</dbReference>
<keyword evidence="12" id="KW-1185">Reference proteome</keyword>
<proteinExistence type="predicted"/>
<evidence type="ECO:0000259" key="10">
    <source>
        <dbReference type="Pfam" id="PF20255"/>
    </source>
</evidence>
<dbReference type="Proteomes" id="UP000800040">
    <property type="component" value="Unassembled WGS sequence"/>
</dbReference>
<accession>A0A6A5K3X1</accession>
<gene>
    <name evidence="11" type="ORF">BDW02DRAFT_505128</name>
</gene>
<feature type="domain" description="DUF3638" evidence="8">
    <location>
        <begin position="2050"/>
        <end position="2270"/>
    </location>
</feature>
<evidence type="ECO:0000256" key="1">
    <source>
        <dbReference type="ARBA" id="ARBA00000707"/>
    </source>
</evidence>
<dbReference type="GO" id="GO:0004843">
    <property type="term" value="F:cysteine-type deubiquitinase activity"/>
    <property type="evidence" value="ECO:0007669"/>
    <property type="project" value="UniProtKB-EC"/>
</dbReference>
<dbReference type="Pfam" id="PF12340">
    <property type="entry name" value="DUF3638"/>
    <property type="match status" value="1"/>
</dbReference>
<keyword evidence="4" id="KW-0833">Ubl conjugation pathway</keyword>
<evidence type="ECO:0000256" key="2">
    <source>
        <dbReference type="ARBA" id="ARBA00012759"/>
    </source>
</evidence>
<protein>
    <recommendedName>
        <fullName evidence="2">ubiquitinyl hydrolase 1</fullName>
        <ecNumber evidence="2">3.4.19.12</ecNumber>
    </recommendedName>
</protein>
<feature type="domain" description="DUF3645" evidence="9">
    <location>
        <begin position="2390"/>
        <end position="2425"/>
    </location>
</feature>
<dbReference type="Pfam" id="PF12359">
    <property type="entry name" value="DUF3645"/>
    <property type="match status" value="1"/>
</dbReference>
<reference evidence="11" key="1">
    <citation type="submission" date="2020-01" db="EMBL/GenBank/DDBJ databases">
        <authorList>
            <consortium name="DOE Joint Genome Institute"/>
            <person name="Haridas S."/>
            <person name="Albert R."/>
            <person name="Binder M."/>
            <person name="Bloem J."/>
            <person name="Labutti K."/>
            <person name="Salamov A."/>
            <person name="Andreopoulos B."/>
            <person name="Baker S.E."/>
            <person name="Barry K."/>
            <person name="Bills G."/>
            <person name="Bluhm B.H."/>
            <person name="Cannon C."/>
            <person name="Castanera R."/>
            <person name="Culley D.E."/>
            <person name="Daum C."/>
            <person name="Ezra D."/>
            <person name="Gonzalez J.B."/>
            <person name="Henrissat B."/>
            <person name="Kuo A."/>
            <person name="Liang C."/>
            <person name="Lipzen A."/>
            <person name="Lutzoni F."/>
            <person name="Magnuson J."/>
            <person name="Mondo S."/>
            <person name="Nolan M."/>
            <person name="Ohm R."/>
            <person name="Pangilinan J."/>
            <person name="Park H.-J."/>
            <person name="Ramirez L."/>
            <person name="Alfaro M."/>
            <person name="Sun H."/>
            <person name="Tritt A."/>
            <person name="Yoshinaga Y."/>
            <person name="Zwiers L.-H."/>
            <person name="Turgeon B.G."/>
            <person name="Goodwin S.B."/>
            <person name="Spatafora J.W."/>
            <person name="Crous P.W."/>
            <person name="Grigoriev I.V."/>
        </authorList>
    </citation>
    <scope>NUCLEOTIDE SEQUENCE</scope>
    <source>
        <strain evidence="11">P77</strain>
    </source>
</reference>
<keyword evidence="6" id="KW-0788">Thiol protease</keyword>
<evidence type="ECO:0000313" key="11">
    <source>
        <dbReference type="EMBL" id="KAF1831491.1"/>
    </source>
</evidence>
<organism evidence="11 12">
    <name type="scientific">Decorospora gaudefroyi</name>
    <dbReference type="NCBI Taxonomy" id="184978"/>
    <lineage>
        <taxon>Eukaryota</taxon>
        <taxon>Fungi</taxon>
        <taxon>Dikarya</taxon>
        <taxon>Ascomycota</taxon>
        <taxon>Pezizomycotina</taxon>
        <taxon>Dothideomycetes</taxon>
        <taxon>Pleosporomycetidae</taxon>
        <taxon>Pleosporales</taxon>
        <taxon>Pleosporineae</taxon>
        <taxon>Pleosporaceae</taxon>
        <taxon>Decorospora</taxon>
    </lineage>
</organism>
<dbReference type="OrthoDB" id="3182339at2759"/>
<keyword evidence="5" id="KW-0378">Hydrolase</keyword>
<evidence type="ECO:0000256" key="6">
    <source>
        <dbReference type="ARBA" id="ARBA00022807"/>
    </source>
</evidence>
<dbReference type="InterPro" id="IPR022099">
    <property type="entry name" value="DUF3638"/>
</dbReference>
<sequence length="3154" mass="356147">MVPSSAATAYMIHHVVLPPELPQQDDNDVLHEQALLEVVLQALESLKRYVKIEHVDAVLSALATVENLHSSQDSHGNISELQLEGLLAKLTEGQTIGTLPLHVKEQNAGVLVSKCADSLNFEFFELAPTNESAMCSGRLTRTFPGPASKVTLAMAGADFRKSIAGTLAKMTTQTAPGHQPQVRKNGRMVDEGRDTAHPGLVTDFLVQVITAEGQPTDVKRITKNTREDVLWSGCLNPWRRSPLWLLLRVSLQLLFVRKAPDTLHADGLYKAFMVFMLARLLDLAKNYWEELGSEIVHMISAKLSRRLRKFELLKQTQYLHTGWKQHIKCGIINAHGIIRKHWQDLVRNTQANIDTATVSTIQPEKDLDIYLLGLDAFLTQIASRKQETSSFTFQPASEYPVFDGAQLPTSLVGPEEYEYFRLAALENWVKYHLGYWIEHHLYDAHTCQHISTLMADYYGDASVAYARAPIGMSIMYLTLAELWVACDRCACAIYPMLADYDPEVRLTEFQCLVLPHKSHMERLHIVERYVQSRQDEAVRGNPSVYRKFGDPSSFAVKYFERCEKLQALLKEIEADAAAKEKRKVEELKDLQLQYNQYMDRYNSSECELAVVVNDTHGYTEHVHSPDCGRCADKSSAAALTIQIYEWPVSSVSSVAKATVFELAAPESFSDWRDASAYFITAVLGCQEAQARRPAFSYGLHNHSELSHRLSPRYSQRRIVPLSQVKPETVTHRKHQKAVINLTKKDVCLKNALQYAYYDESRDSFNMTMPGCTEEIPMMCMYQMPQRSKSLERFLYHPPSLPNGPPANEVIASLSECPAHLSIDEYKALSALPLGHNIVFTNVLAQLAVPTVDFTKMETQCLILQAVQQVGPPSQHVKQAGHSILTEARFGHAMLEQLELALGRIKESWESWRALATFSLLARRVLSLTLTPEVRLRVFTYLIESRRVCLVWLLRLTQKAAASTDSGQRTELYSSATEISLLCISTYDVEDGDFADVLNHESAISTLLQASIIVQENHASTHSEYPDLFESTLQSCNSLMYRIFPQLRKNILIDSSGLSKAVTANWAAFEPGPNDYWAPLDGLQKLWLRITSGTLPVHFNLLTGELLVNGLPLARLPSEFTRHCMYTPVFHKSALEVVPTDMPGMIFSAKAPYHGYKLHFGMNGQDMLLIAVGDHTKLELLPSRVLEGQLPVPLLADYFHWYNHTNDEIVFRPRKTPWDSATNDWRLIHNKHSRTWRLAKGSNILLNTFSPSARLLSKFFQPLEDKHQILVELDTTTGIVEIHLPRLQLDFYVEAGNNSVYSRQLRGYAIDADQSVGTIVGLFSKLTLKNEYTSERSILIPVPQRWGKTSITYKKLSKPHQQHVTINPDHANKAYTYNIDETLGRISDTSDLQSRLFLSYLHAITSGVLPDPLTQRTGVEASLEILQSAAVRSFDVLTQQNVELLTQIAGLSFEAKFYPAHLRVMQSIVWDEDLPSLSQHTSFRALVSGLLEQAKKMQVFHPKNPVFTLVDQAQFDLASNAYLEERSQIRTSTFCVAGFGAEKFTAAQDLSYSARDRQLSSERGRRAYMAATLMLRGPASLHGKVSDLKGLLLRTDFRDATIQGISPAFDAESLRFAQNLRYDSRWLEESESYTTEKFIKLHRCLSNVSASCNRYDLATWLSSMAYALSAKVDVIQVLAAFYRLPDLAAIQPPAATVYNLSRGDRWNEADIRAVLSVSTISFDSSAEARLPRQPFETTEQHDARIYSLFMNRKNIAIQECLEALQKQWPVARPTMPDSNEINAYLKFPKATNGVLDHFRRWNDNLLFHGYLDRISATLAQQPTLSVPAARFIFNLPSKNDSLGDDVRHFGMQDIFAVTRKSSLPCFFESLVDSTANIDSPPCEPEVTVAKENVPAEQFTMQNRPEDFCQCLLDSAKSKCERDYVEVLRSSCRALKMHVNNSSAHKVLCEGAQNLLHKYFRQCQEHFSAFDSAFTGLFSDEVGSHIQHLPRISPTFWLSQLHRDRFEALPEPWQDAIIQYGLAITNLHRAQRLVRLSSKTVDLIEELQHTGHTNWDVRQFPETLLLECESGILVRKEQEYIASHMRCPPDGQNIVLQLLMGGGKSTTIVPIVSAYLGNRKKVVVAKPQSKQMLQMLVTKLGGLLGRRVYQMPFARTLRLGPKDACVIQEIYEECIANRGVLLIQPEHIISFKLMAIECMLIDEQDTAKSLLSTQEFFDNVSVDIVDEADDNFSVRFELIYTMGAQENVELAPERWLIIQEILGLFPRFATEVKKLLPEAIDIQDNGDGIFPRIRFVDSNGADEILRRLGMHIVEFGISGLPSRSQSPDIQAAILRYISEINVQIEDIQAIEHSKFWTETTVLPLLLMRGLFAGGVLRFVFTHKRYRVNFGLDHSRTPPTSLAVPFAAKDQASPRSEFSHPDVVIILTLLSTYYNGLSDDDLFSTLTHVLRSDQSAIHYKEFVGTASSSLPAAFRQLSAISMRDEHQCVEEVFPALRHSKKAVDYFLSYLVFPKQLKQFPKKLCASGWDLAAKKAHPTTGFSGTNDTLPLLPLDISHLDLESQSHTNARVLSFLLMDETKVENLPPRTTGTVSDGEHLLTFIEDLKDDVRVLLDCGASILEQNNSQVAQTWLQMRSDNIQAVVYFEDDELSVLDRTSKIESFQTSPYAKMLDACIVYLDESHTRGTNLVLPRHYRAALTLGAQLTKDRLTQASMRMRKLGHGQAITFIVPEEIRTKIYLRTSKPANVPIEVDDVLCWAITETWQDLKRSMPLWAVQGQRFESHKHLLDGANTTEDQAIAFLEDEAQSLETRYKPRTKDDAGFANWDMSNENITKIVSRCHDFEAMDFGSAGLDEEQEQEQEQERELAPEIEQEFQVEWPEPMEPHPQRLHRDLERLVRYGEFVFGSGAWTPAFQALSTTSAGKLIELSEFPTDLLVTFDFMDTVRVPSNFTKEPFTSDSTEASFMSDVTKEPFTSDPYQRPVQYLLSVPSKIPGRIENLIIISPYEANMLLPQLRTQNKVTLHLFSARTNASFASLDHLTLYTIGRPFYPASVPRSLTLQLNLFAGSLYLRSLSEYNELCDHLGLLRGTATHGQQVCADGFLDPPSGIWGLKTSPVPFLRALLMKIRSEGEGVEKTHLGKLLNGIRLDEADFVGLEE</sequence>
<dbReference type="PANTHER" id="PTHR13367">
    <property type="entry name" value="UBIQUITIN THIOESTERASE"/>
    <property type="match status" value="1"/>
</dbReference>
<keyword evidence="7" id="KW-0175">Coiled coil</keyword>
<evidence type="ECO:0000259" key="9">
    <source>
        <dbReference type="Pfam" id="PF12359"/>
    </source>
</evidence>
<evidence type="ECO:0000256" key="7">
    <source>
        <dbReference type="SAM" id="Coils"/>
    </source>
</evidence>
<feature type="coiled-coil region" evidence="7">
    <location>
        <begin position="555"/>
        <end position="607"/>
    </location>
</feature>
<dbReference type="PANTHER" id="PTHR13367:SF34">
    <property type="match status" value="1"/>
</dbReference>
<dbReference type="InterPro" id="IPR046541">
    <property type="entry name" value="DUF6606"/>
</dbReference>
<evidence type="ECO:0000313" key="12">
    <source>
        <dbReference type="Proteomes" id="UP000800040"/>
    </source>
</evidence>
<keyword evidence="3" id="KW-0645">Protease</keyword>
<evidence type="ECO:0000259" key="8">
    <source>
        <dbReference type="Pfam" id="PF12340"/>
    </source>
</evidence>
<dbReference type="InterPro" id="IPR022105">
    <property type="entry name" value="DUF3645"/>
</dbReference>
<evidence type="ECO:0000256" key="3">
    <source>
        <dbReference type="ARBA" id="ARBA00022670"/>
    </source>
</evidence>
<comment type="catalytic activity">
    <reaction evidence="1">
        <text>Thiol-dependent hydrolysis of ester, thioester, amide, peptide and isopeptide bonds formed by the C-terminal Gly of ubiquitin (a 76-residue protein attached to proteins as an intracellular targeting signal).</text>
        <dbReference type="EC" id="3.4.19.12"/>
    </reaction>
</comment>
<feature type="domain" description="DUF6606" evidence="10">
    <location>
        <begin position="11"/>
        <end position="282"/>
    </location>
</feature>
<dbReference type="EC" id="3.4.19.12" evidence="2"/>
<evidence type="ECO:0000256" key="4">
    <source>
        <dbReference type="ARBA" id="ARBA00022786"/>
    </source>
</evidence>
<dbReference type="GO" id="GO:0006508">
    <property type="term" value="P:proteolysis"/>
    <property type="evidence" value="ECO:0007669"/>
    <property type="project" value="UniProtKB-KW"/>
</dbReference>
<dbReference type="Pfam" id="PF20255">
    <property type="entry name" value="DUF6606"/>
    <property type="match status" value="1"/>
</dbReference>
<evidence type="ECO:0000256" key="5">
    <source>
        <dbReference type="ARBA" id="ARBA00022801"/>
    </source>
</evidence>
<dbReference type="InterPro" id="IPR051346">
    <property type="entry name" value="OTU_Deubiquitinase"/>
</dbReference>
<name>A0A6A5K3X1_9PLEO</name>